<evidence type="ECO:0000313" key="1">
    <source>
        <dbReference type="EMBL" id="EKU80862.1"/>
    </source>
</evidence>
<protein>
    <submittedName>
        <fullName evidence="1">Uncharacterized protein</fullName>
    </submittedName>
</protein>
<reference evidence="1 2" key="1">
    <citation type="submission" date="2012-09" db="EMBL/GenBank/DDBJ databases">
        <title>The Genome Sequence of Massilia timonae CCUG 45783.</title>
        <authorList>
            <consortium name="The Broad Institute Genome Sequencing Platform"/>
            <person name="Earl A."/>
            <person name="Ward D."/>
            <person name="Feldgarden M."/>
            <person name="Gevers D."/>
            <person name="Huys G."/>
            <person name="Walker B."/>
            <person name="Young S.K."/>
            <person name="Zeng Q."/>
            <person name="Gargeya S."/>
            <person name="Fitzgerald M."/>
            <person name="Haas B."/>
            <person name="Abouelleil A."/>
            <person name="Alvarado L."/>
            <person name="Arachchi H.M."/>
            <person name="Berlin A.M."/>
            <person name="Chapman S.B."/>
            <person name="Goldberg J."/>
            <person name="Griggs A."/>
            <person name="Gujja S."/>
            <person name="Hansen M."/>
            <person name="Howarth C."/>
            <person name="Imamovic A."/>
            <person name="Larimer J."/>
            <person name="McCowen C."/>
            <person name="Montmayeur A."/>
            <person name="Murphy C."/>
            <person name="Neiman D."/>
            <person name="Pearson M."/>
            <person name="Priest M."/>
            <person name="Roberts A."/>
            <person name="Saif S."/>
            <person name="Shea T."/>
            <person name="Sisk P."/>
            <person name="Sykes S."/>
            <person name="Wortman J."/>
            <person name="Nusbaum C."/>
            <person name="Birren B."/>
        </authorList>
    </citation>
    <scope>NUCLEOTIDE SEQUENCE [LARGE SCALE GENOMIC DNA]</scope>
    <source>
        <strain evidence="1 2">CCUG 45783</strain>
    </source>
</reference>
<dbReference type="Proteomes" id="UP000009874">
    <property type="component" value="Unassembled WGS sequence"/>
</dbReference>
<gene>
    <name evidence="1" type="ORF">HMPREF9710_04029</name>
</gene>
<dbReference type="EMBL" id="AGZI01000049">
    <property type="protein sequence ID" value="EKU80862.1"/>
    <property type="molecule type" value="Genomic_DNA"/>
</dbReference>
<dbReference type="eggNOG" id="COG3209">
    <property type="taxonomic scope" value="Bacteria"/>
</dbReference>
<dbReference type="AlphaFoldDB" id="K9DQ25"/>
<dbReference type="RefSeq" id="WP_005669455.1">
    <property type="nucleotide sequence ID" value="NZ_JH992924.1"/>
</dbReference>
<sequence length="234" mass="26060">MTKLERTSEKLKAGVGILTNQTTTIQLNTATVEILIGGPYKSKKGEINNYGHAALRVISATEERIYDFGRYGATKGLFGEQGEGILRVWDKFETYISGENAYGRNTTGFSYTVPNEKTLAVNRYFEKMTSGAKERVAKHPNQREFKLNEDYDAIKNNCATMTLSGAKIALPTIDSEAQLYNSGRGMSDVEKTAAKAQNFGWPSKIFMPEDVQSMLENNKRTPAKKITIYGKGRK</sequence>
<dbReference type="HOGENOM" id="CLU_1131690_0_0_4"/>
<organism evidence="1 2">
    <name type="scientific">Massilia timonae CCUG 45783</name>
    <dbReference type="NCBI Taxonomy" id="883126"/>
    <lineage>
        <taxon>Bacteria</taxon>
        <taxon>Pseudomonadati</taxon>
        <taxon>Pseudomonadota</taxon>
        <taxon>Betaproteobacteria</taxon>
        <taxon>Burkholderiales</taxon>
        <taxon>Oxalobacteraceae</taxon>
        <taxon>Telluria group</taxon>
        <taxon>Massilia</taxon>
    </lineage>
</organism>
<name>K9DQ25_9BURK</name>
<comment type="caution">
    <text evidence="1">The sequence shown here is derived from an EMBL/GenBank/DDBJ whole genome shotgun (WGS) entry which is preliminary data.</text>
</comment>
<dbReference type="OrthoDB" id="6964423at2"/>
<evidence type="ECO:0000313" key="2">
    <source>
        <dbReference type="Proteomes" id="UP000009874"/>
    </source>
</evidence>
<accession>K9DQ25</accession>
<keyword evidence="2" id="KW-1185">Reference proteome</keyword>
<proteinExistence type="predicted"/>